<proteinExistence type="predicted"/>
<feature type="region of interest" description="Disordered" evidence="1">
    <location>
        <begin position="63"/>
        <end position="92"/>
    </location>
</feature>
<evidence type="ECO:0000313" key="2">
    <source>
        <dbReference type="EMBL" id="CCO17682.1"/>
    </source>
</evidence>
<feature type="compositionally biased region" description="Polar residues" evidence="1">
    <location>
        <begin position="75"/>
        <end position="85"/>
    </location>
</feature>
<gene>
    <name evidence="2" type="ORF">Bathy08g00450</name>
</gene>
<name>K8EHQ1_9CHLO</name>
<organism evidence="2 3">
    <name type="scientific">Bathycoccus prasinos</name>
    <dbReference type="NCBI Taxonomy" id="41875"/>
    <lineage>
        <taxon>Eukaryota</taxon>
        <taxon>Viridiplantae</taxon>
        <taxon>Chlorophyta</taxon>
        <taxon>Mamiellophyceae</taxon>
        <taxon>Mamiellales</taxon>
        <taxon>Bathycoccaceae</taxon>
        <taxon>Bathycoccus</taxon>
    </lineage>
</organism>
<protein>
    <submittedName>
        <fullName evidence="2">Uncharacterized protein</fullName>
    </submittedName>
</protein>
<accession>K8EHQ1</accession>
<dbReference type="Proteomes" id="UP000198341">
    <property type="component" value="Chromosome 8"/>
</dbReference>
<dbReference type="AlphaFoldDB" id="K8EHQ1"/>
<dbReference type="GeneID" id="19014024"/>
<dbReference type="EMBL" id="FO082271">
    <property type="protein sequence ID" value="CCO17682.1"/>
    <property type="molecule type" value="Genomic_DNA"/>
</dbReference>
<dbReference type="RefSeq" id="XP_007511561.1">
    <property type="nucleotide sequence ID" value="XM_007511499.1"/>
</dbReference>
<reference evidence="2 3" key="1">
    <citation type="submission" date="2011-10" db="EMBL/GenBank/DDBJ databases">
        <authorList>
            <person name="Genoscope - CEA"/>
        </authorList>
    </citation>
    <scope>NUCLEOTIDE SEQUENCE [LARGE SCALE GENOMIC DNA]</scope>
    <source>
        <strain evidence="2 3">RCC 1105</strain>
    </source>
</reference>
<keyword evidence="3" id="KW-1185">Reference proteome</keyword>
<evidence type="ECO:0000256" key="1">
    <source>
        <dbReference type="SAM" id="MobiDB-lite"/>
    </source>
</evidence>
<sequence length="161" mass="18056">MSAIEVQEKQQDNLNDHTTFVATPVVESVDHGGQKVLNFLGINCATARCRHCFQTVPHDHEDALLVDEDGENKDTSNNSEPNTPKTPCDSHSEWTKTFEVQRQNMKSANIPKTDDEYKKSVFTPTDESSTRLYAEMDALETNAMINERLVSGAVKNTVKKQ</sequence>
<evidence type="ECO:0000313" key="3">
    <source>
        <dbReference type="Proteomes" id="UP000198341"/>
    </source>
</evidence>
<dbReference type="KEGG" id="bpg:Bathy08g00450"/>